<proteinExistence type="predicted"/>
<name>A0AAV1I187_9CHLO</name>
<organism evidence="1 2">
    <name type="scientific">Coccomyxa viridis</name>
    <dbReference type="NCBI Taxonomy" id="1274662"/>
    <lineage>
        <taxon>Eukaryota</taxon>
        <taxon>Viridiplantae</taxon>
        <taxon>Chlorophyta</taxon>
        <taxon>core chlorophytes</taxon>
        <taxon>Trebouxiophyceae</taxon>
        <taxon>Trebouxiophyceae incertae sedis</taxon>
        <taxon>Coccomyxaceae</taxon>
        <taxon>Coccomyxa</taxon>
    </lineage>
</organism>
<dbReference type="EMBL" id="CAUYUE010000004">
    <property type="protein sequence ID" value="CAK0761313.1"/>
    <property type="molecule type" value="Genomic_DNA"/>
</dbReference>
<protein>
    <submittedName>
        <fullName evidence="1">Uncharacterized protein</fullName>
    </submittedName>
</protein>
<accession>A0AAV1I187</accession>
<sequence length="362" mass="39036">MAFTGLRKCASSPSLSTSEGSQQLEIYCGKRPLVELSQKVPARWHGMMQDIGVSHYYVVVRSESGELTQWDFGPLGGDSTLGRKAEATAAGLLRNPFMKEGKGQRQPAEIREVKLTELPPKHMFVGKTHLTVKDIRSFNSLQRMDYVLHRNDCRHYVDRICRYTTGIDAATALCKRHTYRLSRQQAPWSDSLMTVAHMLTDVASWPHIRAATQMSLAFAGAMASKATLLRLSPQLLPQATPLSLAAPAPRAMVQRTLQRKPVALATAMAASYTAGRTPMVQEVGSGVHSIAVNLIASTAFIGQSAARGLASGAIQVLAAAGNTLAGASAAIGTRDAAPKLRPRVALPQLCFPGRRRAVLAAN</sequence>
<comment type="caution">
    <text evidence="1">The sequence shown here is derived from an EMBL/GenBank/DDBJ whole genome shotgun (WGS) entry which is preliminary data.</text>
</comment>
<dbReference type="AlphaFoldDB" id="A0AAV1I187"/>
<keyword evidence="2" id="KW-1185">Reference proteome</keyword>
<evidence type="ECO:0000313" key="2">
    <source>
        <dbReference type="Proteomes" id="UP001314263"/>
    </source>
</evidence>
<dbReference type="Proteomes" id="UP001314263">
    <property type="component" value="Unassembled WGS sequence"/>
</dbReference>
<gene>
    <name evidence="1" type="ORF">CVIRNUC_002848</name>
</gene>
<evidence type="ECO:0000313" key="1">
    <source>
        <dbReference type="EMBL" id="CAK0761313.1"/>
    </source>
</evidence>
<reference evidence="1 2" key="1">
    <citation type="submission" date="2023-10" db="EMBL/GenBank/DDBJ databases">
        <authorList>
            <person name="Maclean D."/>
            <person name="Macfadyen A."/>
        </authorList>
    </citation>
    <scope>NUCLEOTIDE SEQUENCE [LARGE SCALE GENOMIC DNA]</scope>
</reference>